<accession>A0A9W8N8C8</accession>
<reference evidence="2" key="1">
    <citation type="submission" date="2022-07" db="EMBL/GenBank/DDBJ databases">
        <title>Genome Sequence of Xylaria arbuscula.</title>
        <authorList>
            <person name="Buettner E."/>
        </authorList>
    </citation>
    <scope>NUCLEOTIDE SEQUENCE</scope>
    <source>
        <strain evidence="2">VT107</strain>
    </source>
</reference>
<keyword evidence="3" id="KW-1185">Reference proteome</keyword>
<organism evidence="2 3">
    <name type="scientific">Xylaria arbuscula</name>
    <dbReference type="NCBI Taxonomy" id="114810"/>
    <lineage>
        <taxon>Eukaryota</taxon>
        <taxon>Fungi</taxon>
        <taxon>Dikarya</taxon>
        <taxon>Ascomycota</taxon>
        <taxon>Pezizomycotina</taxon>
        <taxon>Sordariomycetes</taxon>
        <taxon>Xylariomycetidae</taxon>
        <taxon>Xylariales</taxon>
        <taxon>Xylariaceae</taxon>
        <taxon>Xylaria</taxon>
    </lineage>
</organism>
<dbReference type="AlphaFoldDB" id="A0A9W8N8C8"/>
<feature type="compositionally biased region" description="Basic and acidic residues" evidence="1">
    <location>
        <begin position="56"/>
        <end position="91"/>
    </location>
</feature>
<dbReference type="EMBL" id="JANPWZ010001898">
    <property type="protein sequence ID" value="KAJ3562465.1"/>
    <property type="molecule type" value="Genomic_DNA"/>
</dbReference>
<name>A0A9W8N8C8_9PEZI</name>
<evidence type="ECO:0000313" key="3">
    <source>
        <dbReference type="Proteomes" id="UP001148614"/>
    </source>
</evidence>
<dbReference type="Proteomes" id="UP001148614">
    <property type="component" value="Unassembled WGS sequence"/>
</dbReference>
<gene>
    <name evidence="2" type="ORF">NPX13_g8558</name>
</gene>
<evidence type="ECO:0000313" key="2">
    <source>
        <dbReference type="EMBL" id="KAJ3562465.1"/>
    </source>
</evidence>
<evidence type="ECO:0000256" key="1">
    <source>
        <dbReference type="SAM" id="MobiDB-lite"/>
    </source>
</evidence>
<proteinExistence type="predicted"/>
<comment type="caution">
    <text evidence="2">The sequence shown here is derived from an EMBL/GenBank/DDBJ whole genome shotgun (WGS) entry which is preliminary data.</text>
</comment>
<feature type="region of interest" description="Disordered" evidence="1">
    <location>
        <begin position="51"/>
        <end position="91"/>
    </location>
</feature>
<sequence>MCGISKRKYDPIYVFETYICDDPKCGWRKSRIFSRDAAPCPAPARTLVPIPVLISPKEDSDKPDENSKSDPSDGVEKRQEKEQEKKQEKKT</sequence>
<protein>
    <submittedName>
        <fullName evidence="2">Uncharacterized protein</fullName>
    </submittedName>
</protein>